<proteinExistence type="predicted"/>
<dbReference type="RefSeq" id="WP_136855569.1">
    <property type="nucleotide sequence ID" value="NZ_SUNH01000006.1"/>
</dbReference>
<organism evidence="1 2">
    <name type="scientific">Paracoccus hibiscisoli</name>
    <dbReference type="NCBI Taxonomy" id="2023261"/>
    <lineage>
        <taxon>Bacteria</taxon>
        <taxon>Pseudomonadati</taxon>
        <taxon>Pseudomonadota</taxon>
        <taxon>Alphaproteobacteria</taxon>
        <taxon>Rhodobacterales</taxon>
        <taxon>Paracoccaceae</taxon>
        <taxon>Paracoccus</taxon>
    </lineage>
</organism>
<reference evidence="1 2" key="1">
    <citation type="submission" date="2019-04" db="EMBL/GenBank/DDBJ databases">
        <authorList>
            <person name="Li J."/>
        </authorList>
    </citation>
    <scope>NUCLEOTIDE SEQUENCE [LARGE SCALE GENOMIC DNA]</scope>
    <source>
        <strain evidence="1 2">CCTCC AB2016182</strain>
    </source>
</reference>
<dbReference type="Proteomes" id="UP000306223">
    <property type="component" value="Unassembled WGS sequence"/>
</dbReference>
<sequence>MSHIDNAVVILFKQSHCEISPDIPLVFTNNTVMTIANLTKDQVVALLSPHTGSNATSDNPSLPARDY</sequence>
<keyword evidence="2" id="KW-1185">Reference proteome</keyword>
<evidence type="ECO:0000313" key="2">
    <source>
        <dbReference type="Proteomes" id="UP000306223"/>
    </source>
</evidence>
<evidence type="ECO:0000313" key="1">
    <source>
        <dbReference type="EMBL" id="TJZ86140.1"/>
    </source>
</evidence>
<accession>A0A4U0QWF6</accession>
<gene>
    <name evidence="1" type="ORF">FA740_04430</name>
</gene>
<dbReference type="EMBL" id="SUNH01000006">
    <property type="protein sequence ID" value="TJZ86140.1"/>
    <property type="molecule type" value="Genomic_DNA"/>
</dbReference>
<name>A0A4U0QWF6_9RHOB</name>
<protein>
    <submittedName>
        <fullName evidence="1">Uncharacterized protein</fullName>
    </submittedName>
</protein>
<comment type="caution">
    <text evidence="1">The sequence shown here is derived from an EMBL/GenBank/DDBJ whole genome shotgun (WGS) entry which is preliminary data.</text>
</comment>
<dbReference type="AlphaFoldDB" id="A0A4U0QWF6"/>